<dbReference type="EMBL" id="POTY01000150">
    <property type="protein sequence ID" value="PZG14388.1"/>
    <property type="molecule type" value="Genomic_DNA"/>
</dbReference>
<evidence type="ECO:0000313" key="1">
    <source>
        <dbReference type="EMBL" id="PZG14388.1"/>
    </source>
</evidence>
<sequence length="78" mass="9285">MTGSLDRRELRARGYARSVWSALGRVIWYVKEVVGENDYERYVNHLRRHHPQTRPVSRKVFERDKIQRLGTGPNTRCC</sequence>
<name>A0A2W2EPT3_9ACTN</name>
<protein>
    <submittedName>
        <fullName evidence="1">DUF466 domain-containing protein</fullName>
    </submittedName>
</protein>
<proteinExistence type="predicted"/>
<dbReference type="OrthoDB" id="3541280at2"/>
<gene>
    <name evidence="1" type="ORF">C1I95_21890</name>
</gene>
<reference evidence="1 2" key="1">
    <citation type="submission" date="2018-01" db="EMBL/GenBank/DDBJ databases">
        <title>Draft genome sequence of Jishengella sp. NA12.</title>
        <authorList>
            <person name="Sahin N."/>
            <person name="Ay H."/>
            <person name="Saygin H."/>
        </authorList>
    </citation>
    <scope>NUCLEOTIDE SEQUENCE [LARGE SCALE GENOMIC DNA]</scope>
    <source>
        <strain evidence="1 2">NA12</strain>
    </source>
</reference>
<keyword evidence="2" id="KW-1185">Reference proteome</keyword>
<organism evidence="1 2">
    <name type="scientific">Micromonospora craterilacus</name>
    <dbReference type="NCBI Taxonomy" id="1655439"/>
    <lineage>
        <taxon>Bacteria</taxon>
        <taxon>Bacillati</taxon>
        <taxon>Actinomycetota</taxon>
        <taxon>Actinomycetes</taxon>
        <taxon>Micromonosporales</taxon>
        <taxon>Micromonosporaceae</taxon>
        <taxon>Micromonospora</taxon>
    </lineage>
</organism>
<dbReference type="InterPro" id="IPR007423">
    <property type="entry name" value="Sel_put"/>
</dbReference>
<evidence type="ECO:0000313" key="2">
    <source>
        <dbReference type="Proteomes" id="UP000248924"/>
    </source>
</evidence>
<dbReference type="Pfam" id="PF04328">
    <property type="entry name" value="Sel_put"/>
    <property type="match status" value="1"/>
</dbReference>
<dbReference type="Proteomes" id="UP000248924">
    <property type="component" value="Unassembled WGS sequence"/>
</dbReference>
<comment type="caution">
    <text evidence="1">The sequence shown here is derived from an EMBL/GenBank/DDBJ whole genome shotgun (WGS) entry which is preliminary data.</text>
</comment>
<accession>A0A2W2EPT3</accession>
<dbReference type="AlphaFoldDB" id="A0A2W2EPT3"/>